<gene>
    <name evidence="11" type="ORF">SAMN05444000_102247</name>
</gene>
<dbReference type="Proteomes" id="UP000183982">
    <property type="component" value="Unassembled WGS sequence"/>
</dbReference>
<dbReference type="AlphaFoldDB" id="A0A1M6D7F4"/>
<dbReference type="FunFam" id="1.20.1090.10:FF:000001">
    <property type="entry name" value="Aldehyde-alcohol dehydrogenase"/>
    <property type="match status" value="1"/>
</dbReference>
<dbReference type="Gene3D" id="1.20.1090.10">
    <property type="entry name" value="Dehydroquinate synthase-like - alpha domain"/>
    <property type="match status" value="1"/>
</dbReference>
<feature type="domain" description="Alcohol dehydrogenase iron-type/glycerol dehydrogenase GldA" evidence="9">
    <location>
        <begin position="15"/>
        <end position="185"/>
    </location>
</feature>
<dbReference type="SUPFAM" id="SSF56796">
    <property type="entry name" value="Dehydroquinate synthase-like"/>
    <property type="match status" value="1"/>
</dbReference>
<dbReference type="InterPro" id="IPR018211">
    <property type="entry name" value="ADH_Fe_CS"/>
</dbReference>
<dbReference type="GO" id="GO:0004022">
    <property type="term" value="F:alcohol dehydrogenase (NAD+) activity"/>
    <property type="evidence" value="ECO:0007669"/>
    <property type="project" value="UniProtKB-EC"/>
</dbReference>
<evidence type="ECO:0000256" key="2">
    <source>
        <dbReference type="ARBA" id="ARBA00007358"/>
    </source>
</evidence>
<dbReference type="PANTHER" id="PTHR11496:SF102">
    <property type="entry name" value="ALCOHOL DEHYDROGENASE 4"/>
    <property type="match status" value="1"/>
</dbReference>
<evidence type="ECO:0000256" key="3">
    <source>
        <dbReference type="ARBA" id="ARBA00023002"/>
    </source>
</evidence>
<feature type="domain" description="Fe-containing alcohol dehydrogenase-like C-terminal" evidence="10">
    <location>
        <begin position="196"/>
        <end position="383"/>
    </location>
</feature>
<organism evidence="11 12">
    <name type="scientific">Shimia gijangensis</name>
    <dbReference type="NCBI Taxonomy" id="1470563"/>
    <lineage>
        <taxon>Bacteria</taxon>
        <taxon>Pseudomonadati</taxon>
        <taxon>Pseudomonadota</taxon>
        <taxon>Alphaproteobacteria</taxon>
        <taxon>Rhodobacterales</taxon>
        <taxon>Roseobacteraceae</taxon>
    </lineage>
</organism>
<reference evidence="12" key="1">
    <citation type="submission" date="2016-11" db="EMBL/GenBank/DDBJ databases">
        <authorList>
            <person name="Varghese N."/>
            <person name="Submissions S."/>
        </authorList>
    </citation>
    <scope>NUCLEOTIDE SEQUENCE [LARGE SCALE GENOMIC DNA]</scope>
    <source>
        <strain evidence="12">DSM 100564</strain>
    </source>
</reference>
<evidence type="ECO:0000313" key="12">
    <source>
        <dbReference type="Proteomes" id="UP000183982"/>
    </source>
</evidence>
<evidence type="ECO:0000256" key="1">
    <source>
        <dbReference type="ARBA" id="ARBA00001962"/>
    </source>
</evidence>
<proteinExistence type="inferred from homology"/>
<comment type="similarity">
    <text evidence="2">Belongs to the iron-containing alcohol dehydrogenase family.</text>
</comment>
<evidence type="ECO:0000256" key="5">
    <source>
        <dbReference type="ARBA" id="ARBA00049164"/>
    </source>
</evidence>
<comment type="catalytic activity">
    <reaction evidence="6">
        <text>a primary alcohol + NAD(+) = an aldehyde + NADH + H(+)</text>
        <dbReference type="Rhea" id="RHEA:10736"/>
        <dbReference type="ChEBI" id="CHEBI:15378"/>
        <dbReference type="ChEBI" id="CHEBI:15734"/>
        <dbReference type="ChEBI" id="CHEBI:17478"/>
        <dbReference type="ChEBI" id="CHEBI:57540"/>
        <dbReference type="ChEBI" id="CHEBI:57945"/>
        <dbReference type="EC" id="1.1.1.1"/>
    </reaction>
</comment>
<protein>
    <recommendedName>
        <fullName evidence="7">Alcohol dehydrogenase 2</fullName>
    </recommendedName>
    <alternativeName>
        <fullName evidence="8">Alcohol dehydrogenase II</fullName>
    </alternativeName>
</protein>
<comment type="cofactor">
    <cofactor evidence="1">
        <name>Fe cation</name>
        <dbReference type="ChEBI" id="CHEBI:24875"/>
    </cofactor>
</comment>
<sequence length="388" mass="41339">MSYLDAQDWGFPIPIAYGPGRLKEIASFCSASGMTRPFVVTDRGSAGLSFLQDLIGYLSTAGMQAALYSNISPNPRDVEIYQGRDRYQEGGYDGIIAIGGGSGMDGGKAIALLATNELDLWDFEFGQIPPDMANHPDFPPLICIPTTAGTGAETASTAMVTDTDKHMKWCVWHAKLEPSFAILDPEITVGLPATLTAWTGVDAMVHAIEAYCVPGTNPLCDALALEGLRLINRWLPTAVKDPGNIEARGAMLAGTCLAGVAFQKGLGLVHAISHMVGAEYDTQHGLTNAILLPAALRFNAPEIADKVKPMAQAMDLSETSFQAFFIKVCDILDDVEIPRTLTDIGVPDDGIKRISEKALKDSAAATNPRSLSVSDIEAVLKEALTVGR</sequence>
<name>A0A1M6D7F4_9RHOB</name>
<evidence type="ECO:0000259" key="10">
    <source>
        <dbReference type="Pfam" id="PF25137"/>
    </source>
</evidence>
<dbReference type="Gene3D" id="3.40.50.1970">
    <property type="match status" value="1"/>
</dbReference>
<dbReference type="EMBL" id="FQZQ01000002">
    <property type="protein sequence ID" value="SHI69071.1"/>
    <property type="molecule type" value="Genomic_DNA"/>
</dbReference>
<dbReference type="STRING" id="1470563.SAMN05444000_102247"/>
<dbReference type="CDD" id="cd14861">
    <property type="entry name" value="Fe-ADH-like"/>
    <property type="match status" value="1"/>
</dbReference>
<dbReference type="Pfam" id="PF25137">
    <property type="entry name" value="ADH_Fe_C"/>
    <property type="match status" value="1"/>
</dbReference>
<evidence type="ECO:0000256" key="4">
    <source>
        <dbReference type="ARBA" id="ARBA00023027"/>
    </source>
</evidence>
<dbReference type="InterPro" id="IPR001670">
    <property type="entry name" value="ADH_Fe/GldA"/>
</dbReference>
<evidence type="ECO:0000256" key="8">
    <source>
        <dbReference type="ARBA" id="ARBA00076680"/>
    </source>
</evidence>
<dbReference type="PROSITE" id="PS00913">
    <property type="entry name" value="ADH_IRON_1"/>
    <property type="match status" value="1"/>
</dbReference>
<comment type="catalytic activity">
    <reaction evidence="5">
        <text>a secondary alcohol + NAD(+) = a ketone + NADH + H(+)</text>
        <dbReference type="Rhea" id="RHEA:10740"/>
        <dbReference type="ChEBI" id="CHEBI:15378"/>
        <dbReference type="ChEBI" id="CHEBI:17087"/>
        <dbReference type="ChEBI" id="CHEBI:35681"/>
        <dbReference type="ChEBI" id="CHEBI:57540"/>
        <dbReference type="ChEBI" id="CHEBI:57945"/>
        <dbReference type="EC" id="1.1.1.1"/>
    </reaction>
</comment>
<dbReference type="RefSeq" id="WP_073249137.1">
    <property type="nucleotide sequence ID" value="NZ_FQZQ01000002.1"/>
</dbReference>
<keyword evidence="3" id="KW-0560">Oxidoreductase</keyword>
<evidence type="ECO:0000259" key="9">
    <source>
        <dbReference type="Pfam" id="PF00465"/>
    </source>
</evidence>
<evidence type="ECO:0000313" key="11">
    <source>
        <dbReference type="EMBL" id="SHI69071.1"/>
    </source>
</evidence>
<dbReference type="InterPro" id="IPR056798">
    <property type="entry name" value="ADH_Fe_C"/>
</dbReference>
<evidence type="ECO:0000256" key="6">
    <source>
        <dbReference type="ARBA" id="ARBA00049243"/>
    </source>
</evidence>
<dbReference type="OrthoDB" id="9815791at2"/>
<keyword evidence="4" id="KW-0520">NAD</keyword>
<dbReference type="PANTHER" id="PTHR11496">
    <property type="entry name" value="ALCOHOL DEHYDROGENASE"/>
    <property type="match status" value="1"/>
</dbReference>
<dbReference type="InterPro" id="IPR039697">
    <property type="entry name" value="Alcohol_dehydrogenase_Fe"/>
</dbReference>
<dbReference type="Pfam" id="PF00465">
    <property type="entry name" value="Fe-ADH"/>
    <property type="match status" value="1"/>
</dbReference>
<keyword evidence="12" id="KW-1185">Reference proteome</keyword>
<dbReference type="FunFam" id="3.40.50.1970:FF:000003">
    <property type="entry name" value="Alcohol dehydrogenase, iron-containing"/>
    <property type="match status" value="1"/>
</dbReference>
<accession>A0A1M6D7F4</accession>
<evidence type="ECO:0000256" key="7">
    <source>
        <dbReference type="ARBA" id="ARBA00074848"/>
    </source>
</evidence>
<dbReference type="PROSITE" id="PS00060">
    <property type="entry name" value="ADH_IRON_2"/>
    <property type="match status" value="1"/>
</dbReference>
<dbReference type="GO" id="GO:0046872">
    <property type="term" value="F:metal ion binding"/>
    <property type="evidence" value="ECO:0007669"/>
    <property type="project" value="InterPro"/>
</dbReference>